<evidence type="ECO:0000256" key="4">
    <source>
        <dbReference type="ARBA" id="ARBA00023125"/>
    </source>
</evidence>
<evidence type="ECO:0000256" key="6">
    <source>
        <dbReference type="PROSITE-ProRule" id="PRU00169"/>
    </source>
</evidence>
<dbReference type="EMBL" id="CP047593">
    <property type="protein sequence ID" value="QHI70371.1"/>
    <property type="molecule type" value="Genomic_DNA"/>
</dbReference>
<accession>A0A6P1M904</accession>
<dbReference type="GO" id="GO:0032993">
    <property type="term" value="C:protein-DNA complex"/>
    <property type="evidence" value="ECO:0007669"/>
    <property type="project" value="TreeGrafter"/>
</dbReference>
<keyword evidence="2" id="KW-0902">Two-component regulatory system</keyword>
<keyword evidence="9" id="KW-1185">Reference proteome</keyword>
<dbReference type="InterPro" id="IPR016032">
    <property type="entry name" value="Sig_transdc_resp-reg_C-effctor"/>
</dbReference>
<dbReference type="PROSITE" id="PS50110">
    <property type="entry name" value="RESPONSE_REGULATORY"/>
    <property type="match status" value="1"/>
</dbReference>
<feature type="modified residue" description="4-aspartylphosphate" evidence="6">
    <location>
        <position position="50"/>
    </location>
</feature>
<dbReference type="GO" id="GO:0000156">
    <property type="term" value="F:phosphorelay response regulator activity"/>
    <property type="evidence" value="ECO:0007669"/>
    <property type="project" value="TreeGrafter"/>
</dbReference>
<proteinExistence type="predicted"/>
<dbReference type="PANTHER" id="PTHR48111:SF1">
    <property type="entry name" value="TWO-COMPONENT RESPONSE REGULATOR ORR33"/>
    <property type="match status" value="1"/>
</dbReference>
<evidence type="ECO:0000256" key="1">
    <source>
        <dbReference type="ARBA" id="ARBA00022553"/>
    </source>
</evidence>
<keyword evidence="3" id="KW-0805">Transcription regulation</keyword>
<dbReference type="SMART" id="SM00448">
    <property type="entry name" value="REC"/>
    <property type="match status" value="1"/>
</dbReference>
<reference evidence="8 9" key="1">
    <citation type="submission" date="2020-01" db="EMBL/GenBank/DDBJ databases">
        <title>Ponticoccus aerotolerans gen. nov., sp. nov., an anaerobic bacterium and proposal of Ponticoccusceae fam. nov., Ponticoccusles ord. nov. and Ponticoccuse classis nov. in the phylum Kiritimatiellaeota.</title>
        <authorList>
            <person name="Zhou L.Y."/>
            <person name="Du Z.J."/>
        </authorList>
    </citation>
    <scope>NUCLEOTIDE SEQUENCE [LARGE SCALE GENOMIC DNA]</scope>
    <source>
        <strain evidence="8 9">S-5007</strain>
    </source>
</reference>
<organism evidence="8 9">
    <name type="scientific">Tichowtungia aerotolerans</name>
    <dbReference type="NCBI Taxonomy" id="2697043"/>
    <lineage>
        <taxon>Bacteria</taxon>
        <taxon>Pseudomonadati</taxon>
        <taxon>Kiritimatiellota</taxon>
        <taxon>Tichowtungiia</taxon>
        <taxon>Tichowtungiales</taxon>
        <taxon>Tichowtungiaceae</taxon>
        <taxon>Tichowtungia</taxon>
    </lineage>
</organism>
<dbReference type="InterPro" id="IPR011006">
    <property type="entry name" value="CheY-like_superfamily"/>
</dbReference>
<sequence>MNILVVEDNLEMSRSIADLLGMEGHTVFEAHTFQEALANVKHSIMLVLLDVMLPDGRGEHLIGQLKSEGRNPHVIMLTALSDMASKRLCYEAGADDYITKPFELMELLFKVNAIQQRETSNSFLKIGALKIDRVSGEMHYGKKYVVLPPSQFRLLDALYRKYLLSESLNPEEIGAHESRMGVDVRRRVRSLVTRTRNSIREVGCESVNIRSNYGEGYSLEIRG</sequence>
<dbReference type="InterPro" id="IPR001789">
    <property type="entry name" value="Sig_transdc_resp-reg_receiver"/>
</dbReference>
<dbReference type="GO" id="GO:0000976">
    <property type="term" value="F:transcription cis-regulatory region binding"/>
    <property type="evidence" value="ECO:0007669"/>
    <property type="project" value="TreeGrafter"/>
</dbReference>
<dbReference type="InterPro" id="IPR039420">
    <property type="entry name" value="WalR-like"/>
</dbReference>
<feature type="domain" description="Response regulatory" evidence="7">
    <location>
        <begin position="2"/>
        <end position="115"/>
    </location>
</feature>
<dbReference type="GO" id="GO:0006355">
    <property type="term" value="P:regulation of DNA-templated transcription"/>
    <property type="evidence" value="ECO:0007669"/>
    <property type="project" value="InterPro"/>
</dbReference>
<dbReference type="Proteomes" id="UP000464954">
    <property type="component" value="Chromosome"/>
</dbReference>
<gene>
    <name evidence="8" type="ORF">GT409_13280</name>
</gene>
<evidence type="ECO:0000259" key="7">
    <source>
        <dbReference type="PROSITE" id="PS50110"/>
    </source>
</evidence>
<dbReference type="InterPro" id="IPR036388">
    <property type="entry name" value="WH-like_DNA-bd_sf"/>
</dbReference>
<evidence type="ECO:0000313" key="9">
    <source>
        <dbReference type="Proteomes" id="UP000464954"/>
    </source>
</evidence>
<dbReference type="Pfam" id="PF00072">
    <property type="entry name" value="Response_reg"/>
    <property type="match status" value="1"/>
</dbReference>
<evidence type="ECO:0000256" key="2">
    <source>
        <dbReference type="ARBA" id="ARBA00023012"/>
    </source>
</evidence>
<evidence type="ECO:0000256" key="3">
    <source>
        <dbReference type="ARBA" id="ARBA00023015"/>
    </source>
</evidence>
<dbReference type="CDD" id="cd17574">
    <property type="entry name" value="REC_OmpR"/>
    <property type="match status" value="1"/>
</dbReference>
<dbReference type="RefSeq" id="WP_160629548.1">
    <property type="nucleotide sequence ID" value="NZ_CP047593.1"/>
</dbReference>
<dbReference type="PANTHER" id="PTHR48111">
    <property type="entry name" value="REGULATOR OF RPOS"/>
    <property type="match status" value="1"/>
</dbReference>
<dbReference type="AlphaFoldDB" id="A0A6P1M904"/>
<keyword evidence="5" id="KW-0804">Transcription</keyword>
<protein>
    <submittedName>
        <fullName evidence="8">Response regulator</fullName>
    </submittedName>
</protein>
<name>A0A6P1M904_9BACT</name>
<dbReference type="Gene3D" id="1.10.10.10">
    <property type="entry name" value="Winged helix-like DNA-binding domain superfamily/Winged helix DNA-binding domain"/>
    <property type="match status" value="1"/>
</dbReference>
<evidence type="ECO:0000256" key="5">
    <source>
        <dbReference type="ARBA" id="ARBA00023163"/>
    </source>
</evidence>
<keyword evidence="4" id="KW-0238">DNA-binding</keyword>
<evidence type="ECO:0000313" key="8">
    <source>
        <dbReference type="EMBL" id="QHI70371.1"/>
    </source>
</evidence>
<dbReference type="GO" id="GO:0005829">
    <property type="term" value="C:cytosol"/>
    <property type="evidence" value="ECO:0007669"/>
    <property type="project" value="TreeGrafter"/>
</dbReference>
<keyword evidence="1 6" id="KW-0597">Phosphoprotein</keyword>
<dbReference type="SUPFAM" id="SSF52172">
    <property type="entry name" value="CheY-like"/>
    <property type="match status" value="1"/>
</dbReference>
<dbReference type="KEGG" id="taer:GT409_13280"/>
<dbReference type="SUPFAM" id="SSF46894">
    <property type="entry name" value="C-terminal effector domain of the bipartite response regulators"/>
    <property type="match status" value="1"/>
</dbReference>
<dbReference type="Gene3D" id="3.40.50.2300">
    <property type="match status" value="1"/>
</dbReference>